<dbReference type="GO" id="GO:0016301">
    <property type="term" value="F:kinase activity"/>
    <property type="evidence" value="ECO:0007669"/>
    <property type="project" value="UniProtKB-KW"/>
</dbReference>
<keyword evidence="9" id="KW-1133">Transmembrane helix</keyword>
<organism evidence="12 13">
    <name type="scientific">Nocardia goodfellowii</name>
    <dbReference type="NCBI Taxonomy" id="882446"/>
    <lineage>
        <taxon>Bacteria</taxon>
        <taxon>Bacillati</taxon>
        <taxon>Actinomycetota</taxon>
        <taxon>Actinomycetes</taxon>
        <taxon>Mycobacteriales</taxon>
        <taxon>Nocardiaceae</taxon>
        <taxon>Nocardia</taxon>
    </lineage>
</organism>
<evidence type="ECO:0000256" key="1">
    <source>
        <dbReference type="ARBA" id="ARBA00000085"/>
    </source>
</evidence>
<keyword evidence="5" id="KW-0547">Nucleotide-binding</keyword>
<name>A0ABS4QJ39_9NOCA</name>
<dbReference type="CDD" id="cd16917">
    <property type="entry name" value="HATPase_UhpB-NarQ-NarX-like"/>
    <property type="match status" value="1"/>
</dbReference>
<evidence type="ECO:0000259" key="11">
    <source>
        <dbReference type="Pfam" id="PF07730"/>
    </source>
</evidence>
<evidence type="ECO:0000256" key="5">
    <source>
        <dbReference type="ARBA" id="ARBA00022741"/>
    </source>
</evidence>
<evidence type="ECO:0000256" key="8">
    <source>
        <dbReference type="ARBA" id="ARBA00023012"/>
    </source>
</evidence>
<proteinExistence type="predicted"/>
<evidence type="ECO:0000256" key="3">
    <source>
        <dbReference type="ARBA" id="ARBA00022553"/>
    </source>
</evidence>
<dbReference type="SUPFAM" id="SSF55874">
    <property type="entry name" value="ATPase domain of HSP90 chaperone/DNA topoisomerase II/histidine kinase"/>
    <property type="match status" value="1"/>
</dbReference>
<dbReference type="Gene3D" id="1.20.5.1930">
    <property type="match status" value="1"/>
</dbReference>
<evidence type="ECO:0000256" key="7">
    <source>
        <dbReference type="ARBA" id="ARBA00022840"/>
    </source>
</evidence>
<comment type="catalytic activity">
    <reaction evidence="1">
        <text>ATP + protein L-histidine = ADP + protein N-phospho-L-histidine.</text>
        <dbReference type="EC" id="2.7.13.3"/>
    </reaction>
</comment>
<keyword evidence="8" id="KW-0902">Two-component regulatory system</keyword>
<dbReference type="Gene3D" id="3.30.565.10">
    <property type="entry name" value="Histidine kinase-like ATPase, C-terminal domain"/>
    <property type="match status" value="1"/>
</dbReference>
<keyword evidence="13" id="KW-1185">Reference proteome</keyword>
<reference evidence="12 13" key="1">
    <citation type="submission" date="2021-03" db="EMBL/GenBank/DDBJ databases">
        <title>Sequencing the genomes of 1000 actinobacteria strains.</title>
        <authorList>
            <person name="Klenk H.-P."/>
        </authorList>
    </citation>
    <scope>NUCLEOTIDE SEQUENCE [LARGE SCALE GENOMIC DNA]</scope>
    <source>
        <strain evidence="12 13">DSM 45516</strain>
    </source>
</reference>
<keyword evidence="9" id="KW-0812">Transmembrane</keyword>
<gene>
    <name evidence="12" type="ORF">BJ987_004628</name>
</gene>
<dbReference type="InterPro" id="IPR011712">
    <property type="entry name" value="Sig_transdc_His_kin_sub3_dim/P"/>
</dbReference>
<dbReference type="PANTHER" id="PTHR24421">
    <property type="entry name" value="NITRATE/NITRITE SENSOR PROTEIN NARX-RELATED"/>
    <property type="match status" value="1"/>
</dbReference>
<feature type="domain" description="Histidine kinase/HSP90-like ATPase" evidence="10">
    <location>
        <begin position="233"/>
        <end position="317"/>
    </location>
</feature>
<dbReference type="RefSeq" id="WP_209893785.1">
    <property type="nucleotide sequence ID" value="NZ_JAGGMR010000001.1"/>
</dbReference>
<dbReference type="PANTHER" id="PTHR24421:SF10">
    <property type="entry name" value="NITRATE_NITRITE SENSOR PROTEIN NARQ"/>
    <property type="match status" value="1"/>
</dbReference>
<dbReference type="EC" id="2.7.13.3" evidence="2"/>
<evidence type="ECO:0000313" key="13">
    <source>
        <dbReference type="Proteomes" id="UP001519325"/>
    </source>
</evidence>
<protein>
    <recommendedName>
        <fullName evidence="2">histidine kinase</fullName>
        <ecNumber evidence="2">2.7.13.3</ecNumber>
    </recommendedName>
</protein>
<feature type="domain" description="Signal transduction histidine kinase subgroup 3 dimerisation and phosphoacceptor" evidence="11">
    <location>
        <begin position="126"/>
        <end position="190"/>
    </location>
</feature>
<evidence type="ECO:0000259" key="10">
    <source>
        <dbReference type="Pfam" id="PF02518"/>
    </source>
</evidence>
<evidence type="ECO:0000256" key="6">
    <source>
        <dbReference type="ARBA" id="ARBA00022777"/>
    </source>
</evidence>
<keyword evidence="7" id="KW-0067">ATP-binding</keyword>
<dbReference type="Pfam" id="PF02518">
    <property type="entry name" value="HATPase_c"/>
    <property type="match status" value="1"/>
</dbReference>
<dbReference type="InterPro" id="IPR050482">
    <property type="entry name" value="Sensor_HK_TwoCompSys"/>
</dbReference>
<evidence type="ECO:0000256" key="2">
    <source>
        <dbReference type="ARBA" id="ARBA00012438"/>
    </source>
</evidence>
<evidence type="ECO:0000256" key="4">
    <source>
        <dbReference type="ARBA" id="ARBA00022679"/>
    </source>
</evidence>
<evidence type="ECO:0000256" key="9">
    <source>
        <dbReference type="SAM" id="Phobius"/>
    </source>
</evidence>
<comment type="caution">
    <text evidence="12">The sequence shown here is derived from an EMBL/GenBank/DDBJ whole genome shotgun (WGS) entry which is preliminary data.</text>
</comment>
<feature type="transmembrane region" description="Helical" evidence="9">
    <location>
        <begin position="50"/>
        <end position="67"/>
    </location>
</feature>
<dbReference type="InterPro" id="IPR036890">
    <property type="entry name" value="HATPase_C_sf"/>
</dbReference>
<dbReference type="InterPro" id="IPR003594">
    <property type="entry name" value="HATPase_dom"/>
</dbReference>
<keyword evidence="3" id="KW-0597">Phosphoprotein</keyword>
<dbReference type="Pfam" id="PF07730">
    <property type="entry name" value="HisKA_3"/>
    <property type="match status" value="1"/>
</dbReference>
<accession>A0ABS4QJ39</accession>
<keyword evidence="4" id="KW-0808">Transferase</keyword>
<dbReference type="EMBL" id="JAGGMR010000001">
    <property type="protein sequence ID" value="MBP2191727.1"/>
    <property type="molecule type" value="Genomic_DNA"/>
</dbReference>
<dbReference type="Proteomes" id="UP001519325">
    <property type="component" value="Unassembled WGS sequence"/>
</dbReference>
<keyword evidence="9" id="KW-0472">Membrane</keyword>
<sequence>MKNSALLAITAAGGVLNGLAMEGLPLWRQMLFAALAIAAYLQGRRLEARRGGEVLLVATGAAALIAVVDISEAIGAVMMLALFVLLPWLAGRFRRQQSELIATSRERIAQLEQTQELVAESARLRERARIATDMHDSLGHELALIALQAGALELNTELNEPSRRSASHLRASAVAATDELRRTIGMLRAGTTTPVEPPNLSVETLVDRARVAGMTVQLHSDELPTPLPPLVVSALRRIVQETLTNAARHAPGTPVHIRIAHQGAELTVMATNPAPHPSPAGTGSGLAGLTERVQLLGGTLQTQHVRGEFTLTARIPLSAQIPSAAQ</sequence>
<evidence type="ECO:0000313" key="12">
    <source>
        <dbReference type="EMBL" id="MBP2191727.1"/>
    </source>
</evidence>
<keyword evidence="6 12" id="KW-0418">Kinase</keyword>